<sequence>MATNTKQSFAISLSRASSNSSSKGNLPDYPWIYPNRPGKDPLDPRNQITAIEHNRTTPRNTAISRQLVHRSASIRYINPVLVILQTINWSSHSIYCTSSCSAVDNQKIRAQVLQD</sequence>
<dbReference type="EMBL" id="JAVXUP010003565">
    <property type="protein sequence ID" value="KAK2998621.1"/>
    <property type="molecule type" value="Genomic_DNA"/>
</dbReference>
<feature type="compositionally biased region" description="Low complexity" evidence="1">
    <location>
        <begin position="8"/>
        <end position="22"/>
    </location>
</feature>
<name>A0AA89ADW2_9ASTE</name>
<protein>
    <submittedName>
        <fullName evidence="2">Uncharacterized protein</fullName>
    </submittedName>
</protein>
<proteinExistence type="predicted"/>
<dbReference type="AlphaFoldDB" id="A0AA89ADW2"/>
<keyword evidence="3" id="KW-1185">Reference proteome</keyword>
<dbReference type="Proteomes" id="UP001188597">
    <property type="component" value="Unassembled WGS sequence"/>
</dbReference>
<evidence type="ECO:0000313" key="2">
    <source>
        <dbReference type="EMBL" id="KAK2998621.1"/>
    </source>
</evidence>
<reference evidence="2" key="1">
    <citation type="submission" date="2022-12" db="EMBL/GenBank/DDBJ databases">
        <title>Draft genome assemblies for two species of Escallonia (Escalloniales).</title>
        <authorList>
            <person name="Chanderbali A."/>
            <person name="Dervinis C."/>
            <person name="Anghel I."/>
            <person name="Soltis D."/>
            <person name="Soltis P."/>
            <person name="Zapata F."/>
        </authorList>
    </citation>
    <scope>NUCLEOTIDE SEQUENCE</scope>
    <source>
        <strain evidence="2">UCBG64.0493</strain>
        <tissue evidence="2">Leaf</tissue>
    </source>
</reference>
<accession>A0AA89ADW2</accession>
<evidence type="ECO:0000313" key="3">
    <source>
        <dbReference type="Proteomes" id="UP001188597"/>
    </source>
</evidence>
<gene>
    <name evidence="2" type="ORF">RJ639_024143</name>
</gene>
<organism evidence="2 3">
    <name type="scientific">Escallonia herrerae</name>
    <dbReference type="NCBI Taxonomy" id="1293975"/>
    <lineage>
        <taxon>Eukaryota</taxon>
        <taxon>Viridiplantae</taxon>
        <taxon>Streptophyta</taxon>
        <taxon>Embryophyta</taxon>
        <taxon>Tracheophyta</taxon>
        <taxon>Spermatophyta</taxon>
        <taxon>Magnoliopsida</taxon>
        <taxon>eudicotyledons</taxon>
        <taxon>Gunneridae</taxon>
        <taxon>Pentapetalae</taxon>
        <taxon>asterids</taxon>
        <taxon>campanulids</taxon>
        <taxon>Escalloniales</taxon>
        <taxon>Escalloniaceae</taxon>
        <taxon>Escallonia</taxon>
    </lineage>
</organism>
<feature type="region of interest" description="Disordered" evidence="1">
    <location>
        <begin position="1"/>
        <end position="45"/>
    </location>
</feature>
<comment type="caution">
    <text evidence="2">The sequence shown here is derived from an EMBL/GenBank/DDBJ whole genome shotgun (WGS) entry which is preliminary data.</text>
</comment>
<evidence type="ECO:0000256" key="1">
    <source>
        <dbReference type="SAM" id="MobiDB-lite"/>
    </source>
</evidence>